<comment type="caution">
    <text evidence="1">The sequence shown here is derived from an EMBL/GenBank/DDBJ whole genome shotgun (WGS) entry which is preliminary data.</text>
</comment>
<keyword evidence="2" id="KW-1185">Reference proteome</keyword>
<evidence type="ECO:0000313" key="1">
    <source>
        <dbReference type="EMBL" id="KAH9739848.1"/>
    </source>
</evidence>
<reference evidence="2" key="1">
    <citation type="journal article" date="2023" name="Hortic. Res.">
        <title>A chromosome-level phased genome enabling allele-level studies in sweet orange: a case study on citrus Huanglongbing tolerance.</title>
        <authorList>
            <person name="Wu B."/>
            <person name="Yu Q."/>
            <person name="Deng Z."/>
            <person name="Duan Y."/>
            <person name="Luo F."/>
            <person name="Gmitter F. Jr."/>
        </authorList>
    </citation>
    <scope>NUCLEOTIDE SEQUENCE [LARGE SCALE GENOMIC DNA]</scope>
    <source>
        <strain evidence="2">cv. Valencia</strain>
    </source>
</reference>
<dbReference type="Proteomes" id="UP000829398">
    <property type="component" value="Chromosome 6"/>
</dbReference>
<proteinExistence type="predicted"/>
<protein>
    <submittedName>
        <fullName evidence="1">Spindle assembly checkpoint component</fullName>
    </submittedName>
</protein>
<gene>
    <name evidence="1" type="ORF">KPL71_019267</name>
</gene>
<evidence type="ECO:0000313" key="2">
    <source>
        <dbReference type="Proteomes" id="UP000829398"/>
    </source>
</evidence>
<organism evidence="1 2">
    <name type="scientific">Citrus sinensis</name>
    <name type="common">Sweet orange</name>
    <name type="synonym">Citrus aurantium var. sinensis</name>
    <dbReference type="NCBI Taxonomy" id="2711"/>
    <lineage>
        <taxon>Eukaryota</taxon>
        <taxon>Viridiplantae</taxon>
        <taxon>Streptophyta</taxon>
        <taxon>Embryophyta</taxon>
        <taxon>Tracheophyta</taxon>
        <taxon>Spermatophyta</taxon>
        <taxon>Magnoliopsida</taxon>
        <taxon>eudicotyledons</taxon>
        <taxon>Gunneridae</taxon>
        <taxon>Pentapetalae</taxon>
        <taxon>rosids</taxon>
        <taxon>malvids</taxon>
        <taxon>Sapindales</taxon>
        <taxon>Rutaceae</taxon>
        <taxon>Aurantioideae</taxon>
        <taxon>Citrus</taxon>
    </lineage>
</organism>
<sequence length="277" mass="31539">MEGSDPKKHLLTLIRDFASEKSQGERRVVGLKKRIEKLRLELEAENFEREEAKQLKETIEQELKGYEVELALNNTAFQALESRISLIHNEISTVGAEVEALKKEQESLRDGFIVQMFELNDKIRTFHKSIAFNLQEDDSFGTAAVSEADHNFSKKGVPEVALKTLEDKIAEVVSQTAREEELYQEEEKIQKQVQLELIDLERKVSLMEMIADETGSLQDLTRYPFRNVSLTGNKQTSELEQRCASIGEELQKRCICSNCSRENVEDLGCILQANGAN</sequence>
<name>A0ACB8K4U5_CITSI</name>
<dbReference type="EMBL" id="CM039175">
    <property type="protein sequence ID" value="KAH9739848.1"/>
    <property type="molecule type" value="Genomic_DNA"/>
</dbReference>
<accession>A0ACB8K4U5</accession>